<dbReference type="AlphaFoldDB" id="A0A2W0HLN0"/>
<comment type="caution">
    <text evidence="1">The sequence shown here is derived from an EMBL/GenBank/DDBJ whole genome shotgun (WGS) entry which is preliminary data.</text>
</comment>
<dbReference type="RefSeq" id="WP_110517640.1">
    <property type="nucleotide sequence ID" value="NZ_PDOF01000001.1"/>
</dbReference>
<keyword evidence="2" id="KW-1185">Reference proteome</keyword>
<reference evidence="1 2" key="1">
    <citation type="submission" date="2017-10" db="EMBL/GenBank/DDBJ databases">
        <title>Bacillus sp. nov., a halophilic bacterium isolated from a Yangshapao Lake.</title>
        <authorList>
            <person name="Wang H."/>
        </authorList>
    </citation>
    <scope>NUCLEOTIDE SEQUENCE [LARGE SCALE GENOMIC DNA]</scope>
    <source>
        <strain evidence="1 2">YSP-3</strain>
    </source>
</reference>
<evidence type="ECO:0000313" key="2">
    <source>
        <dbReference type="Proteomes" id="UP000248066"/>
    </source>
</evidence>
<protein>
    <submittedName>
        <fullName evidence="1">Uncharacterized protein</fullName>
    </submittedName>
</protein>
<dbReference type="Proteomes" id="UP000248066">
    <property type="component" value="Unassembled WGS sequence"/>
</dbReference>
<organism evidence="1 2">
    <name type="scientific">Alteribacter lacisalsi</name>
    <dbReference type="NCBI Taxonomy" id="2045244"/>
    <lineage>
        <taxon>Bacteria</taxon>
        <taxon>Bacillati</taxon>
        <taxon>Bacillota</taxon>
        <taxon>Bacilli</taxon>
        <taxon>Bacillales</taxon>
        <taxon>Bacillaceae</taxon>
        <taxon>Alteribacter</taxon>
    </lineage>
</organism>
<accession>A0A2W0HLN0</accession>
<name>A0A2W0HLN0_9BACI</name>
<dbReference type="OrthoDB" id="2943211at2"/>
<dbReference type="EMBL" id="PDOF01000001">
    <property type="protein sequence ID" value="PYZ98002.1"/>
    <property type="molecule type" value="Genomic_DNA"/>
</dbReference>
<evidence type="ECO:0000313" key="1">
    <source>
        <dbReference type="EMBL" id="PYZ98002.1"/>
    </source>
</evidence>
<proteinExistence type="predicted"/>
<sequence>MQKDEQLRYGLLVDGLDEYMDTYRQEIAEEFGVFRSVGESDQITQNATKSILDRMKKDKK</sequence>
<gene>
    <name evidence="1" type="ORF">CR205_05245</name>
</gene>